<evidence type="ECO:0000256" key="8">
    <source>
        <dbReference type="ARBA" id="ARBA00022833"/>
    </source>
</evidence>
<dbReference type="PANTHER" id="PTHR30313">
    <property type="entry name" value="DNA PRIMASE"/>
    <property type="match status" value="1"/>
</dbReference>
<dbReference type="SMART" id="SM00400">
    <property type="entry name" value="ZnF_CHCC"/>
    <property type="match status" value="1"/>
</dbReference>
<dbReference type="InterPro" id="IPR030846">
    <property type="entry name" value="DnaG_bac"/>
</dbReference>
<keyword evidence="15" id="KW-1185">Reference proteome</keyword>
<protein>
    <recommendedName>
        <fullName evidence="12">DNA primase</fullName>
        <ecNumber evidence="12">2.7.7.101</ecNumber>
    </recommendedName>
</protein>
<keyword evidence="5 12" id="KW-0235">DNA replication</keyword>
<dbReference type="Pfam" id="PF08275">
    <property type="entry name" value="DNAG_N"/>
    <property type="match status" value="1"/>
</dbReference>
<dbReference type="RefSeq" id="WP_285607261.1">
    <property type="nucleotide sequence ID" value="NZ_BSDC01000001.1"/>
</dbReference>
<dbReference type="InterPro" id="IPR006171">
    <property type="entry name" value="TOPRIM_dom"/>
</dbReference>
<proteinExistence type="inferred from homology"/>
<comment type="catalytic activity">
    <reaction evidence="12">
        <text>ssDNA + n NTP = ssDNA/pppN(pN)n-1 hybrid + (n-1) diphosphate.</text>
        <dbReference type="EC" id="2.7.7.101"/>
    </reaction>
</comment>
<dbReference type="PROSITE" id="PS50880">
    <property type="entry name" value="TOPRIM"/>
    <property type="match status" value="1"/>
</dbReference>
<keyword evidence="3 12" id="KW-0808">Transferase</keyword>
<dbReference type="InterPro" id="IPR006295">
    <property type="entry name" value="DNA_primase_DnaG"/>
</dbReference>
<comment type="subunit">
    <text evidence="12">Monomer. Interacts with DnaB.</text>
</comment>
<evidence type="ECO:0000256" key="11">
    <source>
        <dbReference type="ARBA" id="ARBA00023163"/>
    </source>
</evidence>
<dbReference type="InterPro" id="IPR034151">
    <property type="entry name" value="TOPRIM_DnaG_bac"/>
</dbReference>
<keyword evidence="9" id="KW-0460">Magnesium</keyword>
<evidence type="ECO:0000313" key="15">
    <source>
        <dbReference type="Proteomes" id="UP001165044"/>
    </source>
</evidence>
<keyword evidence="7 12" id="KW-0863">Zinc-finger</keyword>
<dbReference type="Pfam" id="PF01807">
    <property type="entry name" value="Zn_ribbon_DnaG"/>
    <property type="match status" value="1"/>
</dbReference>
<comment type="similarity">
    <text evidence="12">Belongs to the DnaG primase family.</text>
</comment>
<keyword evidence="4 12" id="KW-0548">Nucleotidyltransferase</keyword>
<dbReference type="PANTHER" id="PTHR30313:SF2">
    <property type="entry name" value="DNA PRIMASE"/>
    <property type="match status" value="1"/>
</dbReference>
<dbReference type="SMART" id="SM00493">
    <property type="entry name" value="TOPRIM"/>
    <property type="match status" value="1"/>
</dbReference>
<dbReference type="InterPro" id="IPR002694">
    <property type="entry name" value="Znf_CHC2"/>
</dbReference>
<evidence type="ECO:0000256" key="2">
    <source>
        <dbReference type="ARBA" id="ARBA00022515"/>
    </source>
</evidence>
<comment type="function">
    <text evidence="12">RNA polymerase that catalyzes the synthesis of short RNA molecules used as primers for DNA polymerase during DNA replication.</text>
</comment>
<dbReference type="InterPro" id="IPR050219">
    <property type="entry name" value="DnaG_primase"/>
</dbReference>
<dbReference type="Proteomes" id="UP001165044">
    <property type="component" value="Unassembled WGS sequence"/>
</dbReference>
<name>A0ABQ5PX25_9BACT</name>
<evidence type="ECO:0000256" key="3">
    <source>
        <dbReference type="ARBA" id="ARBA00022679"/>
    </source>
</evidence>
<evidence type="ECO:0000256" key="12">
    <source>
        <dbReference type="HAMAP-Rule" id="MF_00974"/>
    </source>
</evidence>
<comment type="caution">
    <text evidence="14">The sequence shown here is derived from an EMBL/GenBank/DDBJ whole genome shotgun (WGS) entry which is preliminary data.</text>
</comment>
<accession>A0ABQ5PX25</accession>
<dbReference type="SUPFAM" id="SSF57783">
    <property type="entry name" value="Zinc beta-ribbon"/>
    <property type="match status" value="1"/>
</dbReference>
<evidence type="ECO:0000313" key="14">
    <source>
        <dbReference type="EMBL" id="GLH66724.1"/>
    </source>
</evidence>
<keyword evidence="6 12" id="KW-0479">Metal-binding</keyword>
<dbReference type="NCBIfam" id="TIGR01391">
    <property type="entry name" value="dnaG"/>
    <property type="match status" value="1"/>
</dbReference>
<dbReference type="CDD" id="cd03364">
    <property type="entry name" value="TOPRIM_DnaG_primases"/>
    <property type="match status" value="1"/>
</dbReference>
<dbReference type="InterPro" id="IPR037068">
    <property type="entry name" value="DNA_primase_core_N_sf"/>
</dbReference>
<feature type="domain" description="Toprim" evidence="13">
    <location>
        <begin position="250"/>
        <end position="331"/>
    </location>
</feature>
<evidence type="ECO:0000256" key="7">
    <source>
        <dbReference type="ARBA" id="ARBA00022771"/>
    </source>
</evidence>
<dbReference type="Gene3D" id="3.40.1360.10">
    <property type="match status" value="1"/>
</dbReference>
<dbReference type="InterPro" id="IPR013264">
    <property type="entry name" value="DNAG_N"/>
</dbReference>
<reference evidence="14" key="1">
    <citation type="journal article" date="2023" name="Antonie Van Leeuwenhoek">
        <title>Mesoterricola silvestris gen. nov., sp. nov., Mesoterricola sediminis sp. nov., Geothrix oryzae sp. nov., Geothrix edaphica sp. nov., Geothrix rubra sp. nov., and Geothrix limicola sp. nov., six novel members of Acidobacteriota isolated from soils.</title>
        <authorList>
            <person name="Itoh H."/>
            <person name="Sugisawa Y."/>
            <person name="Mise K."/>
            <person name="Xu Z."/>
            <person name="Kuniyasu M."/>
            <person name="Ushijima N."/>
            <person name="Kawano K."/>
            <person name="Kobayashi E."/>
            <person name="Shiratori Y."/>
            <person name="Masuda Y."/>
            <person name="Senoo K."/>
        </authorList>
    </citation>
    <scope>NUCLEOTIDE SEQUENCE</scope>
    <source>
        <strain evidence="14">Red802</strain>
    </source>
</reference>
<gene>
    <name evidence="12" type="primary">dnaG</name>
    <name evidence="14" type="ORF">GETHED_10880</name>
</gene>
<evidence type="ECO:0000256" key="5">
    <source>
        <dbReference type="ARBA" id="ARBA00022705"/>
    </source>
</evidence>
<evidence type="ECO:0000259" key="13">
    <source>
        <dbReference type="PROSITE" id="PS50880"/>
    </source>
</evidence>
<comment type="domain">
    <text evidence="12">Contains an N-terminal zinc-binding domain, a central core domain that contains the primase activity, and a C-terminal DnaB-binding domain.</text>
</comment>
<dbReference type="InterPro" id="IPR036977">
    <property type="entry name" value="DNA_primase_Znf_CHC2"/>
</dbReference>
<keyword evidence="2 12" id="KW-0639">Primosome</keyword>
<evidence type="ECO:0000256" key="10">
    <source>
        <dbReference type="ARBA" id="ARBA00023125"/>
    </source>
</evidence>
<dbReference type="Gene3D" id="3.90.980.10">
    <property type="entry name" value="DNA primase, catalytic core, N-terminal domain"/>
    <property type="match status" value="1"/>
</dbReference>
<keyword evidence="10 12" id="KW-0238">DNA-binding</keyword>
<evidence type="ECO:0000256" key="1">
    <source>
        <dbReference type="ARBA" id="ARBA00022478"/>
    </source>
</evidence>
<evidence type="ECO:0000256" key="4">
    <source>
        <dbReference type="ARBA" id="ARBA00022695"/>
    </source>
</evidence>
<sequence length="573" mass="64203">MRDREIVERVREATDLLALVGQAVKLRKQGSAHVGLCPFHAERSPSFQVVANRGFYHCFGCGKHGDAFAWLMEREGMTFPEALEQLARAAGIDLPQRRERPAAEVDLETRLRAALEAAQTFYERQLERHEEARAYLHRRGYEGPFVAEAGFGVAPDGWEPLVTHLRGLNFSGELLEQAGLASRSERGTQIDFLRNRLTIPIHDARGRLVAFGGRTMGDAQPKYLNTRDTVLFHKGETLFGFHRAKGAMKDGALVVEGYFDVLQLHQHGIHQAVAPLGTALTEEHLKQLGRFTRRVILCFDGDAAGRRAMEKSLRMALPLGFEVRLLELPQGEDPDTWCLKLGGEAFRDLLGTAPDWTAFMIDRAMEGKDLRRTSDRMGAFKDLLDFLPYLPRTTESRDLFASLAHQLQVPLQELDRAVRGRQAPAADTESPVQAAPPEVDDLIRSLILMTTAGHWRRIQEVPPAWWEGLPGAPLLQALLDAEGDPTPLPPGALAAIRHLEAQASHKDEAGRDADSLLARLEGRYLDREIQANNRLLQDPRTMVDAALTTRVMTRQNELLARQKDLSRRRRAPR</sequence>
<dbReference type="Pfam" id="PF13155">
    <property type="entry name" value="Toprim_2"/>
    <property type="match status" value="1"/>
</dbReference>
<feature type="zinc finger region" description="CHC2-type" evidence="12">
    <location>
        <begin position="37"/>
        <end position="61"/>
    </location>
</feature>
<keyword evidence="1 12" id="KW-0240">DNA-directed RNA polymerase</keyword>
<keyword evidence="11 12" id="KW-0804">Transcription</keyword>
<dbReference type="EC" id="2.7.7.101" evidence="12"/>
<dbReference type="SUPFAM" id="SSF56731">
    <property type="entry name" value="DNA primase core"/>
    <property type="match status" value="1"/>
</dbReference>
<dbReference type="EMBL" id="BSDC01000001">
    <property type="protein sequence ID" value="GLH66724.1"/>
    <property type="molecule type" value="Genomic_DNA"/>
</dbReference>
<dbReference type="Gene3D" id="3.90.580.10">
    <property type="entry name" value="Zinc finger, CHC2-type domain"/>
    <property type="match status" value="1"/>
</dbReference>
<keyword evidence="8 12" id="KW-0862">Zinc</keyword>
<dbReference type="HAMAP" id="MF_00974">
    <property type="entry name" value="DNA_primase_DnaG"/>
    <property type="match status" value="1"/>
</dbReference>
<evidence type="ECO:0000256" key="9">
    <source>
        <dbReference type="ARBA" id="ARBA00022842"/>
    </source>
</evidence>
<evidence type="ECO:0000256" key="6">
    <source>
        <dbReference type="ARBA" id="ARBA00022723"/>
    </source>
</evidence>
<organism evidence="14 15">
    <name type="scientific">Geothrix edaphica</name>
    <dbReference type="NCBI Taxonomy" id="2927976"/>
    <lineage>
        <taxon>Bacteria</taxon>
        <taxon>Pseudomonadati</taxon>
        <taxon>Acidobacteriota</taxon>
        <taxon>Holophagae</taxon>
        <taxon>Holophagales</taxon>
        <taxon>Holophagaceae</taxon>
        <taxon>Geothrix</taxon>
    </lineage>
</organism>
<comment type="cofactor">
    <cofactor evidence="12">
        <name>Zn(2+)</name>
        <dbReference type="ChEBI" id="CHEBI:29105"/>
    </cofactor>
    <text evidence="12">Binds 1 zinc ion per monomer.</text>
</comment>